<dbReference type="OrthoDB" id="2141921at2759"/>
<evidence type="ECO:0000259" key="9">
    <source>
        <dbReference type="PROSITE" id="PS50893"/>
    </source>
</evidence>
<feature type="transmembrane region" description="Helical" evidence="8">
    <location>
        <begin position="333"/>
        <end position="353"/>
    </location>
</feature>
<evidence type="ECO:0000256" key="5">
    <source>
        <dbReference type="ARBA" id="ARBA00022840"/>
    </source>
</evidence>
<dbReference type="PROSITE" id="PS50893">
    <property type="entry name" value="ABC_TRANSPORTER_2"/>
    <property type="match status" value="1"/>
</dbReference>
<feature type="domain" description="ABC transporter" evidence="9">
    <location>
        <begin position="15"/>
        <end position="250"/>
    </location>
</feature>
<accession>A0A0R0M0A2</accession>
<dbReference type="GO" id="GO:0005524">
    <property type="term" value="F:ATP binding"/>
    <property type="evidence" value="ECO:0007669"/>
    <property type="project" value="UniProtKB-KW"/>
</dbReference>
<dbReference type="SMART" id="SM00382">
    <property type="entry name" value="AAA"/>
    <property type="match status" value="1"/>
</dbReference>
<evidence type="ECO:0000313" key="11">
    <source>
        <dbReference type="Proteomes" id="UP000051530"/>
    </source>
</evidence>
<dbReference type="GO" id="GO:0042626">
    <property type="term" value="F:ATPase-coupled transmembrane transporter activity"/>
    <property type="evidence" value="ECO:0007669"/>
    <property type="project" value="TreeGrafter"/>
</dbReference>
<keyword evidence="5 10" id="KW-0067">ATP-binding</keyword>
<evidence type="ECO:0000256" key="6">
    <source>
        <dbReference type="ARBA" id="ARBA00022989"/>
    </source>
</evidence>
<organism evidence="10 11">
    <name type="scientific">Pseudoloma neurophilia</name>
    <dbReference type="NCBI Taxonomy" id="146866"/>
    <lineage>
        <taxon>Eukaryota</taxon>
        <taxon>Fungi</taxon>
        <taxon>Fungi incertae sedis</taxon>
        <taxon>Microsporidia</taxon>
        <taxon>Pseudoloma</taxon>
    </lineage>
</organism>
<feature type="transmembrane region" description="Helical" evidence="8">
    <location>
        <begin position="385"/>
        <end position="405"/>
    </location>
</feature>
<dbReference type="SUPFAM" id="SSF52540">
    <property type="entry name" value="P-loop containing nucleoside triphosphate hydrolases"/>
    <property type="match status" value="1"/>
</dbReference>
<evidence type="ECO:0000256" key="8">
    <source>
        <dbReference type="SAM" id="Phobius"/>
    </source>
</evidence>
<gene>
    <name evidence="10" type="ORF">M153_690005621</name>
</gene>
<comment type="subcellular location">
    <subcellularLocation>
        <location evidence="1">Membrane</location>
        <topology evidence="1">Multi-pass membrane protein</topology>
    </subcellularLocation>
</comment>
<keyword evidence="3 8" id="KW-0812">Transmembrane</keyword>
<dbReference type="PANTHER" id="PTHR48041">
    <property type="entry name" value="ABC TRANSPORTER G FAMILY MEMBER 28"/>
    <property type="match status" value="1"/>
</dbReference>
<dbReference type="InterPro" id="IPR050352">
    <property type="entry name" value="ABCG_transporters"/>
</dbReference>
<evidence type="ECO:0000256" key="4">
    <source>
        <dbReference type="ARBA" id="ARBA00022741"/>
    </source>
</evidence>
<dbReference type="Pfam" id="PF00005">
    <property type="entry name" value="ABC_tran"/>
    <property type="match status" value="1"/>
</dbReference>
<keyword evidence="6 8" id="KW-1133">Transmembrane helix</keyword>
<evidence type="ECO:0000256" key="2">
    <source>
        <dbReference type="ARBA" id="ARBA00022448"/>
    </source>
</evidence>
<dbReference type="PANTHER" id="PTHR48041:SF91">
    <property type="entry name" value="ABC TRANSPORTER G FAMILY MEMBER 28"/>
    <property type="match status" value="1"/>
</dbReference>
<evidence type="ECO:0000256" key="3">
    <source>
        <dbReference type="ARBA" id="ARBA00022692"/>
    </source>
</evidence>
<feature type="transmembrane region" description="Helical" evidence="8">
    <location>
        <begin position="488"/>
        <end position="506"/>
    </location>
</feature>
<evidence type="ECO:0000256" key="1">
    <source>
        <dbReference type="ARBA" id="ARBA00004141"/>
    </source>
</evidence>
<feature type="transmembrane region" description="Helical" evidence="8">
    <location>
        <begin position="425"/>
        <end position="446"/>
    </location>
</feature>
<feature type="transmembrane region" description="Helical" evidence="8">
    <location>
        <begin position="458"/>
        <end position="482"/>
    </location>
</feature>
<evidence type="ECO:0000256" key="7">
    <source>
        <dbReference type="ARBA" id="ARBA00023136"/>
    </source>
</evidence>
<dbReference type="Gene3D" id="3.40.50.300">
    <property type="entry name" value="P-loop containing nucleotide triphosphate hydrolases"/>
    <property type="match status" value="1"/>
</dbReference>
<name>A0A0R0M0A2_9MICR</name>
<evidence type="ECO:0000313" key="10">
    <source>
        <dbReference type="EMBL" id="KRH94998.1"/>
    </source>
</evidence>
<dbReference type="AlphaFoldDB" id="A0A0R0M0A2"/>
<reference evidence="10 11" key="1">
    <citation type="submission" date="2015-07" db="EMBL/GenBank/DDBJ databases">
        <title>The genome of Pseudoloma neurophilia, a relevant intracellular parasite of the zebrafish.</title>
        <authorList>
            <person name="Ndikumana S."/>
            <person name="Pelin A."/>
            <person name="Sanders J."/>
            <person name="Corradi N."/>
        </authorList>
    </citation>
    <scope>NUCLEOTIDE SEQUENCE [LARGE SCALE GENOMIC DNA]</scope>
    <source>
        <strain evidence="10 11">MK1</strain>
    </source>
</reference>
<dbReference type="GO" id="GO:0016887">
    <property type="term" value="F:ATP hydrolysis activity"/>
    <property type="evidence" value="ECO:0007669"/>
    <property type="project" value="InterPro"/>
</dbReference>
<sequence>MESDQTTLSWHNINIEVPDKNKRYRESRIKLVSDACGSIKCGLLAIMGPSGSGKTTLLNSFVGRMPQNSYTTGKILYFGKDRDGVEFTKKIGFVGQDDTIFESMTAYQTVKYAADFRLENSKKLNLEQKIQTLFEKLSIGHVKDIIMSSLSGSDRKRVMIAVELITEPQIIFLDEPTSGLDNNSSYLLIKLLKSITDEEKTIIFTINQPDDRTVSEFTKTLLLSRGRTVYMGDFANCESELKQYCLERKPRETFSNFALRVLNVDPDKYQESAYGSVLNTLVEEMKKRNNFQPGLKAVKKSNDVIPELAVNFEHVFLIINRKYQLSFLTLRNLIFNIILFAFTLCFVLWFRYLNRTPNLVISNKTPQEILDEACYRKFEDFLSSLIFISPFFSALLPMISGKAFYPETLQIKREINVATYSVTSYYLATYIYEFLRYLPYLIIYLVSISFNITEKSFILPIFFFNSLIFCCSLFFYLFIGSISSRPKLLTLFLVLAYFFIVFRGILLKSTFICVKYFL</sequence>
<dbReference type="InterPro" id="IPR027417">
    <property type="entry name" value="P-loop_NTPase"/>
</dbReference>
<dbReference type="InterPro" id="IPR003439">
    <property type="entry name" value="ABC_transporter-like_ATP-bd"/>
</dbReference>
<comment type="caution">
    <text evidence="10">The sequence shown here is derived from an EMBL/GenBank/DDBJ whole genome shotgun (WGS) entry which is preliminary data.</text>
</comment>
<keyword evidence="4" id="KW-0547">Nucleotide-binding</keyword>
<dbReference type="VEuPathDB" id="MicrosporidiaDB:M153_690005621"/>
<dbReference type="EMBL" id="LGUB01000011">
    <property type="protein sequence ID" value="KRH94998.1"/>
    <property type="molecule type" value="Genomic_DNA"/>
</dbReference>
<dbReference type="GO" id="GO:0016020">
    <property type="term" value="C:membrane"/>
    <property type="evidence" value="ECO:0007669"/>
    <property type="project" value="UniProtKB-SubCell"/>
</dbReference>
<proteinExistence type="predicted"/>
<keyword evidence="2" id="KW-0813">Transport</keyword>
<keyword evidence="7 8" id="KW-0472">Membrane</keyword>
<protein>
    <submittedName>
        <fullName evidence="10">ATP-binding Cassette (ABC) Transporter</fullName>
    </submittedName>
</protein>
<dbReference type="Proteomes" id="UP000051530">
    <property type="component" value="Unassembled WGS sequence"/>
</dbReference>
<dbReference type="InterPro" id="IPR003593">
    <property type="entry name" value="AAA+_ATPase"/>
</dbReference>
<keyword evidence="11" id="KW-1185">Reference proteome</keyword>